<gene>
    <name evidence="1" type="ORF">FHY67_14970</name>
</gene>
<reference evidence="1 2" key="1">
    <citation type="submission" date="2019-06" db="EMBL/GenBank/DDBJ databases">
        <title>Genome of Acinetobacter radioresistens APH1, a phenol degrading strain.</title>
        <authorList>
            <person name="Liu Y."/>
        </authorList>
    </citation>
    <scope>NUCLEOTIDE SEQUENCE [LARGE SCALE GENOMIC DNA]</scope>
    <source>
        <strain evidence="1 2">APH1</strain>
    </source>
</reference>
<comment type="caution">
    <text evidence="1">The sequence shown here is derived from an EMBL/GenBank/DDBJ whole genome shotgun (WGS) entry which is preliminary data.</text>
</comment>
<evidence type="ECO:0000313" key="1">
    <source>
        <dbReference type="EMBL" id="TNX85353.1"/>
    </source>
</evidence>
<dbReference type="EMBL" id="VFBM01000024">
    <property type="protein sequence ID" value="TNX85353.1"/>
    <property type="molecule type" value="Genomic_DNA"/>
</dbReference>
<dbReference type="AlphaFoldDB" id="A0A8H2JY18"/>
<name>A0A8H2JY18_ACIRA</name>
<organism evidence="1 2">
    <name type="scientific">Acinetobacter radioresistens</name>
    <dbReference type="NCBI Taxonomy" id="40216"/>
    <lineage>
        <taxon>Bacteria</taxon>
        <taxon>Pseudomonadati</taxon>
        <taxon>Pseudomonadota</taxon>
        <taxon>Gammaproteobacteria</taxon>
        <taxon>Moraxellales</taxon>
        <taxon>Moraxellaceae</taxon>
        <taxon>Acinetobacter</taxon>
    </lineage>
</organism>
<proteinExistence type="predicted"/>
<evidence type="ECO:0000313" key="2">
    <source>
        <dbReference type="Proteomes" id="UP000314285"/>
    </source>
</evidence>
<dbReference type="RefSeq" id="WP_139880845.1">
    <property type="nucleotide sequence ID" value="NZ_VFBM01000024.1"/>
</dbReference>
<sequence>MKLIRVSTSETVALSDGFLWSDEFDWNGIEQNIKPAIDGTPIIQEGKWKSGRPITLNADKNMAWLKRHIVSQLKDFSLLQGENFILAFEYPHDRRQFNVKFHHAANAIEARPVKDHPSVSEDDYYNVTLRFIEVGELYSGN</sequence>
<accession>A0A8H2JY18</accession>
<protein>
    <submittedName>
        <fullName evidence="1">Uncharacterized protein</fullName>
    </submittedName>
</protein>
<dbReference type="Proteomes" id="UP000314285">
    <property type="component" value="Unassembled WGS sequence"/>
</dbReference>